<dbReference type="EMBL" id="QYBA01000182">
    <property type="protein sequence ID" value="TKY91511.1"/>
    <property type="molecule type" value="Genomic_DNA"/>
</dbReference>
<dbReference type="Proteomes" id="UP000315423">
    <property type="component" value="Unassembled WGS sequence"/>
</dbReference>
<comment type="caution">
    <text evidence="1">The sequence shown here is derived from an EMBL/GenBank/DDBJ whole genome shotgun (WGS) entry which is preliminary data.</text>
</comment>
<proteinExistence type="predicted"/>
<evidence type="ECO:0000313" key="2">
    <source>
        <dbReference type="Proteomes" id="UP000315423"/>
    </source>
</evidence>
<sequence length="210" mass="23562">MIIIIAGMTVPGKYLRGIPINLSEIKDIAYAAMNRPVILGGPIRLGYGAQGGSKADEFDIPGLVLALKDIEAFTYDILGSKSSFYNPDSIPHRSRSTQEIARWSVKGAFVIKQHPDYPYVMCELETFRGCGRPDHCSFCTEPFYGDPDFRDITDITYEVNYLYQNGARYFRIGRQSDLFSFMAKDTGDELPRPDPIAIEQLYKGIRIAAP</sequence>
<feature type="non-terminal residue" evidence="1">
    <location>
        <position position="210"/>
    </location>
</feature>
<gene>
    <name evidence="1" type="ORF">C5S46_05420</name>
</gene>
<reference evidence="1" key="1">
    <citation type="submission" date="2018-09" db="EMBL/GenBank/DDBJ databases">
        <title>A genomic encyclopedia of anaerobic methanotrophic archaea.</title>
        <authorList>
            <person name="Skennerton C.T."/>
            <person name="Chadwick G.L."/>
            <person name="Laso-Perez R."/>
            <person name="Leu A.O."/>
            <person name="Speth D.R."/>
            <person name="Yu H."/>
            <person name="Morgan-Lang C."/>
            <person name="Hatzenpichler R."/>
            <person name="Goudeau D."/>
            <person name="Malmstrom R."/>
            <person name="Woyke T."/>
            <person name="Hallam S."/>
            <person name="Tyson G.W."/>
            <person name="Wegener G."/>
            <person name="Boetius A."/>
            <person name="Orphan V.J."/>
        </authorList>
    </citation>
    <scope>NUCLEOTIDE SEQUENCE</scope>
    <source>
        <strain evidence="1">CONS3730D10UFb2</strain>
    </source>
</reference>
<organism evidence="1 2">
    <name type="scientific">Candidatus Methanomarinus sp</name>
    <dbReference type="NCBI Taxonomy" id="3386244"/>
    <lineage>
        <taxon>Archaea</taxon>
        <taxon>Methanobacteriati</taxon>
        <taxon>Methanobacteriota</taxon>
        <taxon>Stenosarchaea group</taxon>
        <taxon>Methanomicrobia</taxon>
        <taxon>Methanosarcinales</taxon>
        <taxon>ANME-2 cluster</taxon>
        <taxon>Candidatus Methanocomedenaceae</taxon>
        <taxon>Candidatus Methanomarinus</taxon>
    </lineage>
</organism>
<name>A0AC61S9T5_9EURY</name>
<evidence type="ECO:0000313" key="1">
    <source>
        <dbReference type="EMBL" id="TKY91511.1"/>
    </source>
</evidence>
<protein>
    <submittedName>
        <fullName evidence="1">Radical SAM protein</fullName>
    </submittedName>
</protein>
<accession>A0AC61S9T5</accession>